<reference evidence="3" key="1">
    <citation type="journal article" date="2021" name="BMC Genomics">
        <title>Chromosome-level genome assembly and manually-curated proteome of model necrotroph Parastagonospora nodorum Sn15 reveals a genome-wide trove of candidate effector homologs, and redundancy of virulence-related functions within an accessory chromosome.</title>
        <authorList>
            <person name="Bertazzoni S."/>
            <person name="Jones D.A.B."/>
            <person name="Phan H.T."/>
            <person name="Tan K.-C."/>
            <person name="Hane J.K."/>
        </authorList>
    </citation>
    <scope>NUCLEOTIDE SEQUENCE [LARGE SCALE GENOMIC DNA]</scope>
    <source>
        <strain evidence="3">SN15 / ATCC MYA-4574 / FGSC 10173)</strain>
    </source>
</reference>
<dbReference type="OrthoDB" id="5275938at2759"/>
<dbReference type="Gene3D" id="3.30.710.10">
    <property type="entry name" value="Potassium Channel Kv1.1, Chain A"/>
    <property type="match status" value="1"/>
</dbReference>
<dbReference type="SUPFAM" id="SSF54695">
    <property type="entry name" value="POZ domain"/>
    <property type="match status" value="1"/>
</dbReference>
<name>A0A7U2F445_PHANO</name>
<evidence type="ECO:0000313" key="2">
    <source>
        <dbReference type="EMBL" id="QRC96199.1"/>
    </source>
</evidence>
<dbReference type="AlphaFoldDB" id="A0A7U2F445"/>
<gene>
    <name evidence="2" type="ORF">JI435_011600</name>
</gene>
<dbReference type="VEuPathDB" id="FungiDB:JI435_011600"/>
<evidence type="ECO:0000256" key="1">
    <source>
        <dbReference type="SAM" id="MobiDB-lite"/>
    </source>
</evidence>
<feature type="region of interest" description="Disordered" evidence="1">
    <location>
        <begin position="42"/>
        <end position="63"/>
    </location>
</feature>
<accession>A0A7U2F445</accession>
<dbReference type="EMBL" id="CP069028">
    <property type="protein sequence ID" value="QRC96199.1"/>
    <property type="molecule type" value="Genomic_DNA"/>
</dbReference>
<keyword evidence="3" id="KW-1185">Reference proteome</keyword>
<evidence type="ECO:0000313" key="3">
    <source>
        <dbReference type="Proteomes" id="UP000663193"/>
    </source>
</evidence>
<feature type="compositionally biased region" description="Basic residues" evidence="1">
    <location>
        <begin position="51"/>
        <end position="60"/>
    </location>
</feature>
<proteinExistence type="predicted"/>
<protein>
    <recommendedName>
        <fullName evidence="4">BTB domain-containing protein</fullName>
    </recommendedName>
</protein>
<organism evidence="2 3">
    <name type="scientific">Phaeosphaeria nodorum (strain SN15 / ATCC MYA-4574 / FGSC 10173)</name>
    <name type="common">Glume blotch fungus</name>
    <name type="synonym">Parastagonospora nodorum</name>
    <dbReference type="NCBI Taxonomy" id="321614"/>
    <lineage>
        <taxon>Eukaryota</taxon>
        <taxon>Fungi</taxon>
        <taxon>Dikarya</taxon>
        <taxon>Ascomycota</taxon>
        <taxon>Pezizomycotina</taxon>
        <taxon>Dothideomycetes</taxon>
        <taxon>Pleosporomycetidae</taxon>
        <taxon>Pleosporales</taxon>
        <taxon>Pleosporineae</taxon>
        <taxon>Phaeosphaeriaceae</taxon>
        <taxon>Parastagonospora</taxon>
    </lineage>
</organism>
<dbReference type="CDD" id="cd18186">
    <property type="entry name" value="BTB_POZ_ZBTB_KLHL-like"/>
    <property type="match status" value="1"/>
</dbReference>
<evidence type="ECO:0008006" key="4">
    <source>
        <dbReference type="Google" id="ProtNLM"/>
    </source>
</evidence>
<dbReference type="InterPro" id="IPR011333">
    <property type="entry name" value="SKP1/BTB/POZ_sf"/>
</dbReference>
<dbReference type="Proteomes" id="UP000663193">
    <property type="component" value="Chromosome 6"/>
</dbReference>
<sequence>MTRYRPLHSPHYRFNFLYFSKLGTWVMESPCAVQARSSFAGNIRSSTPPHHATRSVSRRKQANERLIAGSPKRRTRKVMVSDKVIDKRGDVLLELMTNGKRVGSLLVSSHVLSLASPVFEAMFNGNFAEGQVLSAALPKSVALPDDDPDAVTLFCKITHMKVANATDTISISRLADLAILCDKYQCTEAVSSWARVEIAQKLSYPDAPAFEKLLFITYVLDLPLEFGQVSSRLTYDRIITISYQTATHSTDLMPLEMIDQIRYKQIGLIDSSRQILFSEKYQSLVTSGCDRAGAALKHYLASLKASDIPMDRALSVAEYAKCALNLQRRVDTASCLDHADCAVKNAKGLNQEVAAALIAAHEDIKACCLDCMRKNMCALPDLVCRLGHPSTPSTGSSLGGNRQSF</sequence>